<sequence length="108" mass="11509">MADEQPAITAADVAHLTRDPLTLAIGLITACRAGLPGNQLGAVTVSSVRELLKDRGQREKAADLSRFVLHLADLAARALAEWELATGDRARVDAALQEWGRIAAEIGR</sequence>
<organism evidence="1 2">
    <name type="scientific">Nonomuraea rosea</name>
    <dbReference type="NCBI Taxonomy" id="638574"/>
    <lineage>
        <taxon>Bacteria</taxon>
        <taxon>Bacillati</taxon>
        <taxon>Actinomycetota</taxon>
        <taxon>Actinomycetes</taxon>
        <taxon>Streptosporangiales</taxon>
        <taxon>Streptosporangiaceae</taxon>
        <taxon>Nonomuraea</taxon>
    </lineage>
</organism>
<dbReference type="EMBL" id="BAABDQ010000001">
    <property type="protein sequence ID" value="GAA3531388.1"/>
    <property type="molecule type" value="Genomic_DNA"/>
</dbReference>
<protein>
    <submittedName>
        <fullName evidence="1">Uncharacterized protein</fullName>
    </submittedName>
</protein>
<keyword evidence="2" id="KW-1185">Reference proteome</keyword>
<dbReference type="RefSeq" id="WP_345558718.1">
    <property type="nucleotide sequence ID" value="NZ_BAABDQ010000001.1"/>
</dbReference>
<gene>
    <name evidence="1" type="ORF">GCM10022419_008120</name>
</gene>
<name>A0ABP6VEB7_9ACTN</name>
<dbReference type="Proteomes" id="UP001500630">
    <property type="component" value="Unassembled WGS sequence"/>
</dbReference>
<evidence type="ECO:0000313" key="2">
    <source>
        <dbReference type="Proteomes" id="UP001500630"/>
    </source>
</evidence>
<accession>A0ABP6VEB7</accession>
<comment type="caution">
    <text evidence="1">The sequence shown here is derived from an EMBL/GenBank/DDBJ whole genome shotgun (WGS) entry which is preliminary data.</text>
</comment>
<proteinExistence type="predicted"/>
<reference evidence="2" key="1">
    <citation type="journal article" date="2019" name="Int. J. Syst. Evol. Microbiol.">
        <title>The Global Catalogue of Microorganisms (GCM) 10K type strain sequencing project: providing services to taxonomists for standard genome sequencing and annotation.</title>
        <authorList>
            <consortium name="The Broad Institute Genomics Platform"/>
            <consortium name="The Broad Institute Genome Sequencing Center for Infectious Disease"/>
            <person name="Wu L."/>
            <person name="Ma J."/>
        </authorList>
    </citation>
    <scope>NUCLEOTIDE SEQUENCE [LARGE SCALE GENOMIC DNA]</scope>
    <source>
        <strain evidence="2">JCM 17326</strain>
    </source>
</reference>
<evidence type="ECO:0000313" key="1">
    <source>
        <dbReference type="EMBL" id="GAA3531388.1"/>
    </source>
</evidence>